<name>C0ESG2_9FIRM</name>
<reference evidence="1 2" key="2">
    <citation type="submission" date="2009-02" db="EMBL/GenBank/DDBJ databases">
        <title>Draft genome sequence of Eubacterium hallii (DSM 3353).</title>
        <authorList>
            <person name="Sudarsanam P."/>
            <person name="Ley R."/>
            <person name="Guruge J."/>
            <person name="Turnbaugh P.J."/>
            <person name="Mahowald M."/>
            <person name="Liep D."/>
            <person name="Gordon J."/>
        </authorList>
    </citation>
    <scope>NUCLEOTIDE SEQUENCE [LARGE SCALE GENOMIC DNA]</scope>
    <source>
        <strain evidence="1 2">DSM 3353</strain>
    </source>
</reference>
<accession>C0ESG2</accession>
<protein>
    <submittedName>
        <fullName evidence="1">Uncharacterized protein</fullName>
    </submittedName>
</protein>
<reference evidence="1 2" key="1">
    <citation type="submission" date="2009-01" db="EMBL/GenBank/DDBJ databases">
        <authorList>
            <person name="Fulton L."/>
            <person name="Clifton S."/>
            <person name="Fulton B."/>
            <person name="Xu J."/>
            <person name="Minx P."/>
            <person name="Pepin K.H."/>
            <person name="Johnson M."/>
            <person name="Bhonagiri V."/>
            <person name="Nash W.E."/>
            <person name="Mardis E.R."/>
            <person name="Wilson R.K."/>
        </authorList>
    </citation>
    <scope>NUCLEOTIDE SEQUENCE [LARGE SCALE GENOMIC DNA]</scope>
    <source>
        <strain evidence="1 2">DSM 3353</strain>
    </source>
</reference>
<dbReference type="Proteomes" id="UP000003174">
    <property type="component" value="Unassembled WGS sequence"/>
</dbReference>
<proteinExistence type="predicted"/>
<dbReference type="EMBL" id="ACEP01000022">
    <property type="protein sequence ID" value="EEG37790.1"/>
    <property type="molecule type" value="Genomic_DNA"/>
</dbReference>
<evidence type="ECO:0000313" key="2">
    <source>
        <dbReference type="Proteomes" id="UP000003174"/>
    </source>
</evidence>
<dbReference type="AlphaFoldDB" id="C0ESG2"/>
<sequence length="45" mass="5594">MGKRMTATNYETRKNIKKKKKFFHKKLPERKSFYNIFLQKINMNI</sequence>
<comment type="caution">
    <text evidence="1">The sequence shown here is derived from an EMBL/GenBank/DDBJ whole genome shotgun (WGS) entry which is preliminary data.</text>
</comment>
<organism evidence="1 2">
    <name type="scientific">Anaerobutyricum hallii DSM 3353</name>
    <dbReference type="NCBI Taxonomy" id="411469"/>
    <lineage>
        <taxon>Bacteria</taxon>
        <taxon>Bacillati</taxon>
        <taxon>Bacillota</taxon>
        <taxon>Clostridia</taxon>
        <taxon>Lachnospirales</taxon>
        <taxon>Lachnospiraceae</taxon>
        <taxon>Anaerobutyricum</taxon>
    </lineage>
</organism>
<gene>
    <name evidence="1" type="ORF">EUBHAL_00335</name>
</gene>
<evidence type="ECO:0000313" key="1">
    <source>
        <dbReference type="EMBL" id="EEG37790.1"/>
    </source>
</evidence>